<dbReference type="RefSeq" id="WP_071903945.1">
    <property type="nucleotide sequence ID" value="NZ_MPIN01000016.1"/>
</dbReference>
<dbReference type="OrthoDB" id="5515821at2"/>
<proteinExistence type="predicted"/>
<accession>A0A1L9AY16</accession>
<keyword evidence="2" id="KW-1185">Reference proteome</keyword>
<reference evidence="1 2" key="2">
    <citation type="submission" date="2016-12" db="EMBL/GenBank/DDBJ databases">
        <title>Draft Genome Sequence of Cystobacter ferrugineus Strain Cbfe23.</title>
        <authorList>
            <person name="Akbar S."/>
            <person name="Dowd S.E."/>
            <person name="Stevens D.C."/>
        </authorList>
    </citation>
    <scope>NUCLEOTIDE SEQUENCE [LARGE SCALE GENOMIC DNA]</scope>
    <source>
        <strain evidence="1 2">Cbfe23</strain>
    </source>
</reference>
<name>A0A1L9AY16_9BACT</name>
<evidence type="ECO:0000313" key="2">
    <source>
        <dbReference type="Proteomes" id="UP000182229"/>
    </source>
</evidence>
<protein>
    <submittedName>
        <fullName evidence="1">Uncharacterized protein</fullName>
    </submittedName>
</protein>
<dbReference type="AlphaFoldDB" id="A0A1L9AY16"/>
<reference evidence="2" key="1">
    <citation type="submission" date="2016-11" db="EMBL/GenBank/DDBJ databases">
        <authorList>
            <person name="Shukria A."/>
            <person name="Stevens D.C."/>
        </authorList>
    </citation>
    <scope>NUCLEOTIDE SEQUENCE [LARGE SCALE GENOMIC DNA]</scope>
    <source>
        <strain evidence="2">Cbfe23</strain>
    </source>
</reference>
<sequence length="146" mass="16048">MRCTLFSPVVDRQAIEAVSNVLSGWSLELEGEPEQWTAARFMNPQGTFVLTSQEFTAPQDSFSKILLGTSGYFWRRDDLSASTKKDILRFVGGTRWLLGIVGTTEGLGLSEDVFLKAALELARRVGGRLFTGTEFITPEPSPGTGR</sequence>
<comment type="caution">
    <text evidence="1">The sequence shown here is derived from an EMBL/GenBank/DDBJ whole genome shotgun (WGS) entry which is preliminary data.</text>
</comment>
<dbReference type="EMBL" id="MPIN01000016">
    <property type="protein sequence ID" value="OJH34889.1"/>
    <property type="molecule type" value="Genomic_DNA"/>
</dbReference>
<organism evidence="1 2">
    <name type="scientific">Cystobacter ferrugineus</name>
    <dbReference type="NCBI Taxonomy" id="83449"/>
    <lineage>
        <taxon>Bacteria</taxon>
        <taxon>Pseudomonadati</taxon>
        <taxon>Myxococcota</taxon>
        <taxon>Myxococcia</taxon>
        <taxon>Myxococcales</taxon>
        <taxon>Cystobacterineae</taxon>
        <taxon>Archangiaceae</taxon>
        <taxon>Cystobacter</taxon>
    </lineage>
</organism>
<dbReference type="STRING" id="83449.BON30_40575"/>
<evidence type="ECO:0000313" key="1">
    <source>
        <dbReference type="EMBL" id="OJH34889.1"/>
    </source>
</evidence>
<gene>
    <name evidence="1" type="ORF">BON30_40575</name>
</gene>
<dbReference type="Proteomes" id="UP000182229">
    <property type="component" value="Unassembled WGS sequence"/>
</dbReference>